<organism evidence="2 3">
    <name type="scientific">Enhygromyxa salina</name>
    <dbReference type="NCBI Taxonomy" id="215803"/>
    <lineage>
        <taxon>Bacteria</taxon>
        <taxon>Pseudomonadati</taxon>
        <taxon>Myxococcota</taxon>
        <taxon>Polyangia</taxon>
        <taxon>Nannocystales</taxon>
        <taxon>Nannocystaceae</taxon>
        <taxon>Enhygromyxa</taxon>
    </lineage>
</organism>
<dbReference type="OrthoDB" id="5498398at2"/>
<accession>A0A2S9XIW8</accession>
<comment type="caution">
    <text evidence="2">The sequence shown here is derived from an EMBL/GenBank/DDBJ whole genome shotgun (WGS) entry which is preliminary data.</text>
</comment>
<evidence type="ECO:0000313" key="2">
    <source>
        <dbReference type="EMBL" id="PRP92818.1"/>
    </source>
</evidence>
<reference evidence="2 3" key="1">
    <citation type="submission" date="2018-03" db="EMBL/GenBank/DDBJ databases">
        <title>Draft Genome Sequences of the Obligatory Marine Myxobacteria Enhygromyxa salina SWB005.</title>
        <authorList>
            <person name="Poehlein A."/>
            <person name="Moghaddam J.A."/>
            <person name="Harms H."/>
            <person name="Alanjari M."/>
            <person name="Koenig G.M."/>
            <person name="Daniel R."/>
            <person name="Schaeberle T.F."/>
        </authorList>
    </citation>
    <scope>NUCLEOTIDE SEQUENCE [LARGE SCALE GENOMIC DNA]</scope>
    <source>
        <strain evidence="2 3">SWB005</strain>
    </source>
</reference>
<dbReference type="Proteomes" id="UP000237968">
    <property type="component" value="Unassembled WGS sequence"/>
</dbReference>
<proteinExistence type="predicted"/>
<protein>
    <recommendedName>
        <fullName evidence="4">Lipoprotein</fullName>
    </recommendedName>
</protein>
<evidence type="ECO:0000256" key="1">
    <source>
        <dbReference type="SAM" id="SignalP"/>
    </source>
</evidence>
<sequence>MRPWSRSSLFHRNLRALASTGGLLASLCAAACSDDGESSEADTGTVAPGPLDGECPLNERVGLFRIVHEPDYSAVDGEIYEAVIPSTIVEQTAAEGGCRLLARENPFCDPACANGEACTHAGTCIPYPERVETGAVTIAGLEVELVMSPRADKRYFDTTLPHPAFSPGGAIKLTSTGGEIGPLELSGRAFAPLELGDDTWRIEAGKPLIVSWAPEVDGEARFYLTINIDQHGLSPSTLVCEGPDSGSFEVPAAIIDALLDAGTSGFPTGHAYRRTVDSIEADPGCVELEVRSHRSATLEVSGHTPCVDEGDCPDGLSCELMTQTCV</sequence>
<feature type="chain" id="PRO_5015432279" description="Lipoprotein" evidence="1">
    <location>
        <begin position="32"/>
        <end position="326"/>
    </location>
</feature>
<evidence type="ECO:0000313" key="3">
    <source>
        <dbReference type="Proteomes" id="UP000237968"/>
    </source>
</evidence>
<dbReference type="RefSeq" id="WP_106393983.1">
    <property type="nucleotide sequence ID" value="NZ_PVNK01000204.1"/>
</dbReference>
<gene>
    <name evidence="2" type="ORF">ENSA5_47310</name>
</gene>
<dbReference type="EMBL" id="PVNK01000204">
    <property type="protein sequence ID" value="PRP92818.1"/>
    <property type="molecule type" value="Genomic_DNA"/>
</dbReference>
<evidence type="ECO:0008006" key="4">
    <source>
        <dbReference type="Google" id="ProtNLM"/>
    </source>
</evidence>
<feature type="signal peptide" evidence="1">
    <location>
        <begin position="1"/>
        <end position="31"/>
    </location>
</feature>
<keyword evidence="1" id="KW-0732">Signal</keyword>
<dbReference type="AlphaFoldDB" id="A0A2S9XIW8"/>
<keyword evidence="3" id="KW-1185">Reference proteome</keyword>
<name>A0A2S9XIW8_9BACT</name>